<feature type="region of interest" description="Disordered" evidence="5">
    <location>
        <begin position="681"/>
        <end position="724"/>
    </location>
</feature>
<sequence>MSSLILSLLTELGIRTRPSRPPRCPQDSEPESPQSQTKPPTGDRPDPIVSESGQDSGDLESTSGNAGSLPAPPFFTVLPKDMDGRTSEPEGVRIMPQNGSLSGDTTATNRHTSNIVRTAGVGIDTRSPENPGSGHTESPGPPGNNSQLRSEGAGRPPNNALNIDEASHMSLPADDGMGWLRNKIHAIRELDLGNDEKARMVHDLMTASYNSSRILSPSLSAAMSPTLDPSRLAQPGSPPTLGRKHSPNLAPLSPTVAASISQYENQFMLTPEDLQPTYVPKVEPELVAETGEETGEEDPDTEELEETSLGCQHYRRNVKLQCFTCKMWYTCRFCHDEVEDHHLIRRDTENMLCMLCGHPQPAAHDCRKCGVQTAQYYCEICKLWDNDGKKSIYHCNDCGICRIGLGLGKDFFHCKTCSVCLPISIEDTHRCIERSTQCDCPICGEYMFTSPETVVVMRCGHSLHHRCLSEYSKTSFRCPICSKTITNMESTFRNLDRTIESQPMPEEFTDTKGLIYCNDCGAKSVVKYHWLGLKCDLCESYNTAQMRVLHGDVSAVLEEEGVSDLSSRPRSSSLNVNGEPTASLASLHLSASQATQSQLSVPVAAGSDRQFVSYNMTHGRAISPVVSNYFGLPTERESEKPSSLPFFGGTSQDNKTGDYGALNFLSKKFRGRYGFLAGETALTEGASEAEEEDDDAGSSDSSESEEDGEEEDEGAEHIDIFGHR</sequence>
<evidence type="ECO:0000256" key="4">
    <source>
        <dbReference type="PROSITE-ProRule" id="PRU00601"/>
    </source>
</evidence>
<name>A0A9W9N4V1_9EURO</name>
<dbReference type="PANTHER" id="PTHR21319:SF0">
    <property type="entry name" value="AND RING FINGER DOMAIN PROTEIN, PUTATIVE (AFU_ORTHOLOGUE AFUA_1G08900)-RELATED"/>
    <property type="match status" value="1"/>
</dbReference>
<dbReference type="SUPFAM" id="SSF161219">
    <property type="entry name" value="CHY zinc finger-like"/>
    <property type="match status" value="1"/>
</dbReference>
<dbReference type="SMART" id="SM00184">
    <property type="entry name" value="RING"/>
    <property type="match status" value="1"/>
</dbReference>
<feature type="compositionally biased region" description="Acidic residues" evidence="5">
    <location>
        <begin position="687"/>
        <end position="714"/>
    </location>
</feature>
<feature type="domain" description="CTCHY-type" evidence="8">
    <location>
        <begin position="373"/>
        <end position="439"/>
    </location>
</feature>
<feature type="compositionally biased region" description="Basic and acidic residues" evidence="5">
    <location>
        <begin position="715"/>
        <end position="724"/>
    </location>
</feature>
<evidence type="ECO:0000256" key="5">
    <source>
        <dbReference type="SAM" id="MobiDB-lite"/>
    </source>
</evidence>
<feature type="region of interest" description="Disordered" evidence="5">
    <location>
        <begin position="633"/>
        <end position="652"/>
    </location>
</feature>
<dbReference type="PANTHER" id="PTHR21319">
    <property type="entry name" value="RING FINGER AND CHY ZINC FINGER DOMAIN-CONTAINING PROTEIN 1"/>
    <property type="match status" value="1"/>
</dbReference>
<evidence type="ECO:0008006" key="11">
    <source>
        <dbReference type="Google" id="ProtNLM"/>
    </source>
</evidence>
<evidence type="ECO:0000256" key="2">
    <source>
        <dbReference type="ARBA" id="ARBA00022771"/>
    </source>
</evidence>
<reference evidence="9" key="2">
    <citation type="journal article" date="2023" name="IMA Fungus">
        <title>Comparative genomic study of the Penicillium genus elucidates a diverse pangenome and 15 lateral gene transfer events.</title>
        <authorList>
            <person name="Petersen C."/>
            <person name="Sorensen T."/>
            <person name="Nielsen M.R."/>
            <person name="Sondergaard T.E."/>
            <person name="Sorensen J.L."/>
            <person name="Fitzpatrick D.A."/>
            <person name="Frisvad J.C."/>
            <person name="Nielsen K.L."/>
        </authorList>
    </citation>
    <scope>NUCLEOTIDE SEQUENCE</scope>
    <source>
        <strain evidence="9">IBT 15544</strain>
    </source>
</reference>
<feature type="compositionally biased region" description="Polar residues" evidence="5">
    <location>
        <begin position="51"/>
        <end position="66"/>
    </location>
</feature>
<dbReference type="PROSITE" id="PS51266">
    <property type="entry name" value="ZF_CHY"/>
    <property type="match status" value="1"/>
</dbReference>
<dbReference type="Gene3D" id="3.30.40.10">
    <property type="entry name" value="Zinc/RING finger domain, C3HC4 (zinc finger)"/>
    <property type="match status" value="1"/>
</dbReference>
<evidence type="ECO:0000259" key="6">
    <source>
        <dbReference type="PROSITE" id="PS50089"/>
    </source>
</evidence>
<organism evidence="9 10">
    <name type="scientific">Penicillium cinerascens</name>
    <dbReference type="NCBI Taxonomy" id="70096"/>
    <lineage>
        <taxon>Eukaryota</taxon>
        <taxon>Fungi</taxon>
        <taxon>Dikarya</taxon>
        <taxon>Ascomycota</taxon>
        <taxon>Pezizomycotina</taxon>
        <taxon>Eurotiomycetes</taxon>
        <taxon>Eurotiomycetidae</taxon>
        <taxon>Eurotiales</taxon>
        <taxon>Aspergillaceae</taxon>
        <taxon>Penicillium</taxon>
    </lineage>
</organism>
<dbReference type="GO" id="GO:0005634">
    <property type="term" value="C:nucleus"/>
    <property type="evidence" value="ECO:0007669"/>
    <property type="project" value="TreeGrafter"/>
</dbReference>
<dbReference type="AlphaFoldDB" id="A0A9W9N4V1"/>
<dbReference type="GeneID" id="83178702"/>
<dbReference type="RefSeq" id="XP_058310863.1">
    <property type="nucleotide sequence ID" value="XM_058451401.1"/>
</dbReference>
<dbReference type="InterPro" id="IPR037274">
    <property type="entry name" value="Znf_CHY_sf"/>
</dbReference>
<proteinExistence type="predicted"/>
<dbReference type="InterPro" id="IPR013083">
    <property type="entry name" value="Znf_RING/FYVE/PHD"/>
</dbReference>
<dbReference type="EMBL" id="JAPQKR010000008">
    <property type="protein sequence ID" value="KAJ5212693.1"/>
    <property type="molecule type" value="Genomic_DNA"/>
</dbReference>
<evidence type="ECO:0000259" key="8">
    <source>
        <dbReference type="PROSITE" id="PS51270"/>
    </source>
</evidence>
<dbReference type="InterPro" id="IPR008913">
    <property type="entry name" value="Znf_CHY"/>
</dbReference>
<keyword evidence="1" id="KW-0479">Metal-binding</keyword>
<dbReference type="GO" id="GO:0008270">
    <property type="term" value="F:zinc ion binding"/>
    <property type="evidence" value="ECO:0007669"/>
    <property type="project" value="UniProtKB-KW"/>
</dbReference>
<dbReference type="GO" id="GO:0006511">
    <property type="term" value="P:ubiquitin-dependent protein catabolic process"/>
    <property type="evidence" value="ECO:0007669"/>
    <property type="project" value="TreeGrafter"/>
</dbReference>
<feature type="domain" description="CHY-type" evidence="7">
    <location>
        <begin position="304"/>
        <end position="371"/>
    </location>
</feature>
<dbReference type="SUPFAM" id="SSF161245">
    <property type="entry name" value="Zinc hairpin stack"/>
    <property type="match status" value="1"/>
</dbReference>
<dbReference type="OrthoDB" id="411372at2759"/>
<keyword evidence="2 4" id="KW-0863">Zinc-finger</keyword>
<feature type="compositionally biased region" description="Basic and acidic residues" evidence="5">
    <location>
        <begin position="80"/>
        <end position="91"/>
    </location>
</feature>
<feature type="region of interest" description="Disordered" evidence="5">
    <location>
        <begin position="220"/>
        <end position="251"/>
    </location>
</feature>
<evidence type="ECO:0000313" key="10">
    <source>
        <dbReference type="Proteomes" id="UP001150904"/>
    </source>
</evidence>
<feature type="domain" description="RING-type" evidence="6">
    <location>
        <begin position="440"/>
        <end position="482"/>
    </location>
</feature>
<dbReference type="Gene3D" id="2.20.28.10">
    <property type="match status" value="1"/>
</dbReference>
<dbReference type="InterPro" id="IPR039512">
    <property type="entry name" value="RCHY1_zinc-ribbon"/>
</dbReference>
<evidence type="ECO:0000313" key="9">
    <source>
        <dbReference type="EMBL" id="KAJ5212693.1"/>
    </source>
</evidence>
<dbReference type="PROSITE" id="PS50089">
    <property type="entry name" value="ZF_RING_2"/>
    <property type="match status" value="1"/>
</dbReference>
<dbReference type="Pfam" id="PF05495">
    <property type="entry name" value="zf-CHY"/>
    <property type="match status" value="1"/>
</dbReference>
<dbReference type="Pfam" id="PF14599">
    <property type="entry name" value="zinc_ribbon_6"/>
    <property type="match status" value="1"/>
</dbReference>
<protein>
    <recommendedName>
        <fullName evidence="11">RING-type domain-containing protein</fullName>
    </recommendedName>
</protein>
<accession>A0A9W9N4V1</accession>
<keyword evidence="3" id="KW-0862">Zinc</keyword>
<comment type="caution">
    <text evidence="9">The sequence shown here is derived from an EMBL/GenBank/DDBJ whole genome shotgun (WGS) entry which is preliminary data.</text>
</comment>
<reference evidence="9" key="1">
    <citation type="submission" date="2022-12" db="EMBL/GenBank/DDBJ databases">
        <authorList>
            <person name="Petersen C."/>
        </authorList>
    </citation>
    <scope>NUCLEOTIDE SEQUENCE</scope>
    <source>
        <strain evidence="9">IBT 15544</strain>
    </source>
</reference>
<evidence type="ECO:0000259" key="7">
    <source>
        <dbReference type="PROSITE" id="PS51266"/>
    </source>
</evidence>
<feature type="region of interest" description="Disordered" evidence="5">
    <location>
        <begin position="1"/>
        <end position="163"/>
    </location>
</feature>
<dbReference type="InterPro" id="IPR001841">
    <property type="entry name" value="Znf_RING"/>
</dbReference>
<feature type="compositionally biased region" description="Polar residues" evidence="5">
    <location>
        <begin position="97"/>
        <end position="116"/>
    </location>
</feature>
<keyword evidence="10" id="KW-1185">Reference proteome</keyword>
<dbReference type="Pfam" id="PF13639">
    <property type="entry name" value="zf-RING_2"/>
    <property type="match status" value="1"/>
</dbReference>
<dbReference type="Proteomes" id="UP001150904">
    <property type="component" value="Unassembled WGS sequence"/>
</dbReference>
<evidence type="ECO:0000256" key="3">
    <source>
        <dbReference type="ARBA" id="ARBA00022833"/>
    </source>
</evidence>
<dbReference type="InterPro" id="IPR017921">
    <property type="entry name" value="Znf_CTCHY"/>
</dbReference>
<evidence type="ECO:0000256" key="1">
    <source>
        <dbReference type="ARBA" id="ARBA00022723"/>
    </source>
</evidence>
<dbReference type="PROSITE" id="PS51270">
    <property type="entry name" value="ZF_CTCHY"/>
    <property type="match status" value="1"/>
</dbReference>
<dbReference type="CDD" id="cd16464">
    <property type="entry name" value="RING-H2_Pirh2-like"/>
    <property type="match status" value="1"/>
</dbReference>
<dbReference type="SUPFAM" id="SSF57850">
    <property type="entry name" value="RING/U-box"/>
    <property type="match status" value="1"/>
</dbReference>
<dbReference type="GO" id="GO:0061630">
    <property type="term" value="F:ubiquitin protein ligase activity"/>
    <property type="evidence" value="ECO:0007669"/>
    <property type="project" value="TreeGrafter"/>
</dbReference>
<dbReference type="GO" id="GO:0016567">
    <property type="term" value="P:protein ubiquitination"/>
    <property type="evidence" value="ECO:0007669"/>
    <property type="project" value="TreeGrafter"/>
</dbReference>
<dbReference type="InterPro" id="IPR037275">
    <property type="entry name" value="Znf_CTCHY_sf"/>
</dbReference>
<gene>
    <name evidence="9" type="ORF">N7498_004339</name>
</gene>